<feature type="compositionally biased region" description="Basic and acidic residues" evidence="1">
    <location>
        <begin position="346"/>
        <end position="356"/>
    </location>
</feature>
<dbReference type="EMBL" id="MSZU01000085">
    <property type="protein sequence ID" value="OMP85176.1"/>
    <property type="molecule type" value="Genomic_DNA"/>
</dbReference>
<feature type="compositionally biased region" description="Low complexity" evidence="1">
    <location>
        <begin position="360"/>
        <end position="377"/>
    </location>
</feature>
<protein>
    <submittedName>
        <fullName evidence="3">Uncharacterized protein</fullName>
    </submittedName>
</protein>
<accession>A0A1S8BCM9</accession>
<evidence type="ECO:0000313" key="3">
    <source>
        <dbReference type="EMBL" id="OMP85176.1"/>
    </source>
</evidence>
<feature type="transmembrane region" description="Helical" evidence="2">
    <location>
        <begin position="92"/>
        <end position="112"/>
    </location>
</feature>
<feature type="transmembrane region" description="Helical" evidence="2">
    <location>
        <begin position="277"/>
        <end position="297"/>
    </location>
</feature>
<reference evidence="3 4" key="1">
    <citation type="submission" date="2017-01" db="EMBL/GenBank/DDBJ databases">
        <title>Draft genome sequence of Diplodia seriata F98.1, a fungal species involved in grapevine trunk diseases.</title>
        <authorList>
            <person name="Robert-Siegwald G."/>
            <person name="Vallet J."/>
            <person name="Abou-Mansour E."/>
            <person name="Xu J."/>
            <person name="Rey P."/>
            <person name="Bertsch C."/>
            <person name="Rego C."/>
            <person name="Larignon P."/>
            <person name="Fontaine F."/>
            <person name="Lebrun M.-H."/>
        </authorList>
    </citation>
    <scope>NUCLEOTIDE SEQUENCE [LARGE SCALE GENOMIC DNA]</scope>
    <source>
        <strain evidence="3 4">F98.1</strain>
    </source>
</reference>
<proteinExistence type="predicted"/>
<organism evidence="3 4">
    <name type="scientific">Diplodia seriata</name>
    <dbReference type="NCBI Taxonomy" id="420778"/>
    <lineage>
        <taxon>Eukaryota</taxon>
        <taxon>Fungi</taxon>
        <taxon>Dikarya</taxon>
        <taxon>Ascomycota</taxon>
        <taxon>Pezizomycotina</taxon>
        <taxon>Dothideomycetes</taxon>
        <taxon>Dothideomycetes incertae sedis</taxon>
        <taxon>Botryosphaeriales</taxon>
        <taxon>Botryosphaeriaceae</taxon>
        <taxon>Diplodia</taxon>
    </lineage>
</organism>
<feature type="transmembrane region" description="Helical" evidence="2">
    <location>
        <begin position="64"/>
        <end position="86"/>
    </location>
</feature>
<sequence>MPAIPVVDRSAATSTSNANSHPLQVVCAWPVSGQYGPGSRVLYYVLVAACVFARKADWLKKVSLAAALLFPAVAAIHGIVLAAVHVDGAVDMDVYGAFQLCSIGILAAQVTARKSRTYFNAPGRNTIFLWTGLIFAGLLSLTVEFCRIKTWHCTHDDSGNPISSNAAAFPYTADPKCNLTCSTDKGPYSPLRRGSANNIYVIPAPDHFTFGTAMLLAAACCIPAILSLMAMWNKILKLDWKMRFGRRDEDRDDNEQIDGTNGATIKKMKLINDVVKGLLGTVEILIFGGAVLAIIIFGERNFFSSQVNYMTEPIASIGQWAPIVGTGLAAIGSLYLLLAKDVKQESGSDASTHDDNASQDVVRPPSRSVDVRPQSSDEPNGRRYSQATTVEGHRRKVTRALMSLGNYFGTVDYSTFDDSEFRRGDASEYPQVPGEENRNPALPRIKLQYGSHQDGGGGSSVAPTPSRAASISDRQGTEQRGSAASPQRPGMSVGAESPCAGSAGDARLLEVPLQVHHAS</sequence>
<feature type="region of interest" description="Disordered" evidence="1">
    <location>
        <begin position="448"/>
        <end position="502"/>
    </location>
</feature>
<keyword evidence="2" id="KW-0472">Membrane</keyword>
<keyword evidence="2" id="KW-1133">Transmembrane helix</keyword>
<feature type="transmembrane region" description="Helical" evidence="2">
    <location>
        <begin position="208"/>
        <end position="232"/>
    </location>
</feature>
<keyword evidence="2" id="KW-0812">Transmembrane</keyword>
<feature type="transmembrane region" description="Helical" evidence="2">
    <location>
        <begin position="124"/>
        <end position="143"/>
    </location>
</feature>
<feature type="compositionally biased region" description="Polar residues" evidence="1">
    <location>
        <begin position="461"/>
        <end position="485"/>
    </location>
</feature>
<evidence type="ECO:0000256" key="1">
    <source>
        <dbReference type="SAM" id="MobiDB-lite"/>
    </source>
</evidence>
<name>A0A1S8BCM9_9PEZI</name>
<dbReference type="Proteomes" id="UP000190776">
    <property type="component" value="Unassembled WGS sequence"/>
</dbReference>
<dbReference type="OrthoDB" id="3021074at2759"/>
<dbReference type="STRING" id="420778.A0A1S8BCM9"/>
<evidence type="ECO:0000256" key="2">
    <source>
        <dbReference type="SAM" id="Phobius"/>
    </source>
</evidence>
<dbReference type="AlphaFoldDB" id="A0A1S8BCM9"/>
<feature type="transmembrane region" description="Helical" evidence="2">
    <location>
        <begin position="317"/>
        <end position="338"/>
    </location>
</feature>
<feature type="region of interest" description="Disordered" evidence="1">
    <location>
        <begin position="346"/>
        <end position="391"/>
    </location>
</feature>
<evidence type="ECO:0000313" key="4">
    <source>
        <dbReference type="Proteomes" id="UP000190776"/>
    </source>
</evidence>
<gene>
    <name evidence="3" type="ORF">BK809_0000276</name>
</gene>
<comment type="caution">
    <text evidence="3">The sequence shown here is derived from an EMBL/GenBank/DDBJ whole genome shotgun (WGS) entry which is preliminary data.</text>
</comment>